<dbReference type="Proteomes" id="UP001271792">
    <property type="component" value="Unassembled WGS sequence"/>
</dbReference>
<keyword evidence="2" id="KW-1185">Reference proteome</keyword>
<name>A0ABU4TXB6_9PSEU</name>
<accession>A0ABU4TXB6</accession>
<organism evidence="1 2">
    <name type="scientific">Lentzea kristufekii</name>
    <dbReference type="NCBI Taxonomy" id="3095430"/>
    <lineage>
        <taxon>Bacteria</taxon>
        <taxon>Bacillati</taxon>
        <taxon>Actinomycetota</taxon>
        <taxon>Actinomycetes</taxon>
        <taxon>Pseudonocardiales</taxon>
        <taxon>Pseudonocardiaceae</taxon>
        <taxon>Lentzea</taxon>
    </lineage>
</organism>
<comment type="caution">
    <text evidence="1">The sequence shown here is derived from an EMBL/GenBank/DDBJ whole genome shotgun (WGS) entry which is preliminary data.</text>
</comment>
<evidence type="ECO:0008006" key="3">
    <source>
        <dbReference type="Google" id="ProtNLM"/>
    </source>
</evidence>
<dbReference type="RefSeq" id="WP_319986803.1">
    <property type="nucleotide sequence ID" value="NZ_JAXAVV010000013.1"/>
</dbReference>
<sequence>MVSDFPAGLDRSGLDYIMRHNNDVVELERIEGPAALWKVTVSVEGGAPVQLLADNGINDIYFQVFVQIDTDHLAEALRAVQPYATVGVVVMNDSLFLRSSFYMDFSNVHAVSNTLRAVALAWTAYQQVVAEAA</sequence>
<reference evidence="1 2" key="2">
    <citation type="submission" date="2023-11" db="EMBL/GenBank/DDBJ databases">
        <authorList>
            <person name="Lara A.C."/>
            <person name="Chronakova A."/>
        </authorList>
    </citation>
    <scope>NUCLEOTIDE SEQUENCE [LARGE SCALE GENOMIC DNA]</scope>
    <source>
        <strain evidence="1 2">BCCO 10_0798</strain>
    </source>
</reference>
<proteinExistence type="predicted"/>
<dbReference type="EMBL" id="JAXAVV010000013">
    <property type="protein sequence ID" value="MDX8052958.1"/>
    <property type="molecule type" value="Genomic_DNA"/>
</dbReference>
<gene>
    <name evidence="1" type="ORF">SK571_26580</name>
</gene>
<reference evidence="1 2" key="1">
    <citation type="submission" date="2023-11" db="EMBL/GenBank/DDBJ databases">
        <title>Lentzea sokolovensis, sp. nov., Lentzea kristufkii, sp. nov., and Lentzea miocenensis, sp. nov., rare actinobacteria from Sokolov Coal Basin, Miocene lacustrine sediment, Czech Republic.</title>
        <authorList>
            <person name="Lara A."/>
            <person name="Kotroba L."/>
            <person name="Nouioui I."/>
            <person name="Neumann-Schaal M."/>
            <person name="Mast Y."/>
            <person name="Chronakova A."/>
        </authorList>
    </citation>
    <scope>NUCLEOTIDE SEQUENCE [LARGE SCALE GENOMIC DNA]</scope>
    <source>
        <strain evidence="1 2">BCCO 10_0798</strain>
    </source>
</reference>
<evidence type="ECO:0000313" key="2">
    <source>
        <dbReference type="Proteomes" id="UP001271792"/>
    </source>
</evidence>
<evidence type="ECO:0000313" key="1">
    <source>
        <dbReference type="EMBL" id="MDX8052958.1"/>
    </source>
</evidence>
<protein>
    <recommendedName>
        <fullName evidence="3">Sensory transduction regulator</fullName>
    </recommendedName>
</protein>